<feature type="compositionally biased region" description="Basic and acidic residues" evidence="1">
    <location>
        <begin position="223"/>
        <end position="242"/>
    </location>
</feature>
<comment type="caution">
    <text evidence="2">The sequence shown here is derived from an EMBL/GenBank/DDBJ whole genome shotgun (WGS) entry which is preliminary data.</text>
</comment>
<sequence>MLDNAAVVEKALVEKGVILLNEITRNSDIVEAGPTWCYAVCLLQNREHRESCSRMRNYESRHRKILRTDCGKQIVSNSSTRIHAPHCYKMGHKQVVRKRKHESAKDQPKDQTQKKMNKTMMTEQTPKVAEVSIQATEPLKKIKLRVKGLKGGKVKKVTSDEVNNEDGLESQADETMEDDERKHESVEDRVKVPKGGKAKKVTSDEANNEDGLESEVVEPTAQADERMEDDERKHESVEDCGRPAEPAAQEDERMDDQNVVERIEENPSVDEFRKIKQVKKPKAQISSANDQVVLSRGVKKSKAQISAANDELILSRGVKKRKAQISPADDQVVLSRGVKKIVKNKSKAEVEDDERSHVQEIFLLLKRDMCIVSDYYMKRLAEMKENMVEPPISSSQLPTPLPSSLPPTPVISLKSPTPVPSSLHPTPVPSSLPPTPVPSQSEKTNAIEEFLRATDKFWAGDTVADLCDEEISKFVLMRKLNEDIPTFHLLPPELRTPVCKETKEDDNLDEGLNAAKMSASARQHNHSSEVYGPLSDEAFTTAKNIGYLSSFMSQNKRLMVDVDEREKQVIDFCLFDAESFYDEK</sequence>
<name>A0A830AXG0_9LAMI</name>
<evidence type="ECO:0000313" key="3">
    <source>
        <dbReference type="Proteomes" id="UP000653305"/>
    </source>
</evidence>
<gene>
    <name evidence="2" type="ORF">PHJA_000010200</name>
</gene>
<reference evidence="2" key="1">
    <citation type="submission" date="2020-07" db="EMBL/GenBank/DDBJ databases">
        <title>Ethylene signaling mediates host invasion by parasitic plants.</title>
        <authorList>
            <person name="Yoshida S."/>
        </authorList>
    </citation>
    <scope>NUCLEOTIDE SEQUENCE</scope>
    <source>
        <strain evidence="2">Okayama</strain>
    </source>
</reference>
<feature type="compositionally biased region" description="Acidic residues" evidence="1">
    <location>
        <begin position="162"/>
        <end position="178"/>
    </location>
</feature>
<feature type="compositionally biased region" description="Low complexity" evidence="1">
    <location>
        <begin position="410"/>
        <end position="425"/>
    </location>
</feature>
<feature type="compositionally biased region" description="Pro residues" evidence="1">
    <location>
        <begin position="426"/>
        <end position="437"/>
    </location>
</feature>
<organism evidence="2 3">
    <name type="scientific">Phtheirospermum japonicum</name>
    <dbReference type="NCBI Taxonomy" id="374723"/>
    <lineage>
        <taxon>Eukaryota</taxon>
        <taxon>Viridiplantae</taxon>
        <taxon>Streptophyta</taxon>
        <taxon>Embryophyta</taxon>
        <taxon>Tracheophyta</taxon>
        <taxon>Spermatophyta</taxon>
        <taxon>Magnoliopsida</taxon>
        <taxon>eudicotyledons</taxon>
        <taxon>Gunneridae</taxon>
        <taxon>Pentapetalae</taxon>
        <taxon>asterids</taxon>
        <taxon>lamiids</taxon>
        <taxon>Lamiales</taxon>
        <taxon>Orobanchaceae</taxon>
        <taxon>Orobanchaceae incertae sedis</taxon>
        <taxon>Phtheirospermum</taxon>
    </lineage>
</organism>
<feature type="region of interest" description="Disordered" evidence="1">
    <location>
        <begin position="98"/>
        <end position="127"/>
    </location>
</feature>
<accession>A0A830AXG0</accession>
<dbReference type="EMBL" id="BMAC01000001">
    <property type="protein sequence ID" value="GFP78666.1"/>
    <property type="molecule type" value="Genomic_DNA"/>
</dbReference>
<feature type="compositionally biased region" description="Basic and acidic residues" evidence="1">
    <location>
        <begin position="103"/>
        <end position="113"/>
    </location>
</feature>
<protein>
    <submittedName>
        <fullName evidence="2">Uncharacterized protein</fullName>
    </submittedName>
</protein>
<proteinExistence type="predicted"/>
<evidence type="ECO:0000256" key="1">
    <source>
        <dbReference type="SAM" id="MobiDB-lite"/>
    </source>
</evidence>
<dbReference type="Proteomes" id="UP000653305">
    <property type="component" value="Unassembled WGS sequence"/>
</dbReference>
<feature type="region of interest" description="Disordered" evidence="1">
    <location>
        <begin position="390"/>
        <end position="441"/>
    </location>
</feature>
<keyword evidence="3" id="KW-1185">Reference proteome</keyword>
<feature type="compositionally biased region" description="Pro residues" evidence="1">
    <location>
        <begin position="399"/>
        <end position="409"/>
    </location>
</feature>
<evidence type="ECO:0000313" key="2">
    <source>
        <dbReference type="EMBL" id="GFP78666.1"/>
    </source>
</evidence>
<feature type="region of interest" description="Disordered" evidence="1">
    <location>
        <begin position="158"/>
        <end position="256"/>
    </location>
</feature>
<feature type="compositionally biased region" description="Acidic residues" evidence="1">
    <location>
        <begin position="206"/>
        <end position="216"/>
    </location>
</feature>
<dbReference type="AlphaFoldDB" id="A0A830AXG0"/>
<feature type="compositionally biased region" description="Basic and acidic residues" evidence="1">
    <location>
        <begin position="179"/>
        <end position="191"/>
    </location>
</feature>